<name>A0A422PEW7_9TRYP</name>
<dbReference type="Gene3D" id="1.25.40.180">
    <property type="match status" value="1"/>
</dbReference>
<keyword evidence="3" id="KW-1185">Reference proteome</keyword>
<dbReference type="GO" id="GO:0035145">
    <property type="term" value="C:exon-exon junction complex"/>
    <property type="evidence" value="ECO:0007669"/>
    <property type="project" value="TreeGrafter"/>
</dbReference>
<evidence type="ECO:0000313" key="2">
    <source>
        <dbReference type="EMBL" id="RNF16258.1"/>
    </source>
</evidence>
<comment type="caution">
    <text evidence="2">The sequence shown here is derived from an EMBL/GenBank/DDBJ whole genome shotgun (WGS) entry which is preliminary data.</text>
</comment>
<sequence length="278" mass="29705">MSASTADLLAERAELRRLNLSPAPQRGAFAARSSRLKFDVKKATALAKRFKNYSAEASEKAILTQIETVSLGMFLSEAAHGVVQSLCQGTRMKPADAHSLAVVCSEVHQRYEEFWPSVQKELRENAEIIVDAGALKAAVERIEEYASATALTAGEGTAPPATSAAPSAPSAPPAATVKNPLPLSSGKSPVEEFNRLRLVARVFCEWWLVGLFADAKPVLNLLKLLKKLAERRAGTPNNSLAVATVLSITVLMVREVGIEMLGNENAALPCLFAGKGGR</sequence>
<accession>A0A422PEW7</accession>
<gene>
    <name evidence="2" type="ORF">Tco025E_05239</name>
</gene>
<proteinExistence type="predicted"/>
<evidence type="ECO:0000313" key="3">
    <source>
        <dbReference type="Proteomes" id="UP000284403"/>
    </source>
</evidence>
<dbReference type="EMBL" id="MKKU01000299">
    <property type="protein sequence ID" value="RNF16258.1"/>
    <property type="molecule type" value="Genomic_DNA"/>
</dbReference>
<dbReference type="Proteomes" id="UP000284403">
    <property type="component" value="Unassembled WGS sequence"/>
</dbReference>
<dbReference type="PANTHER" id="PTHR12839">
    <property type="entry name" value="NONSENSE-MEDIATED MRNA DECAY PROTEIN 2 UP-FRAMESHIFT SUPPRESSOR 2"/>
    <property type="match status" value="1"/>
</dbReference>
<dbReference type="AlphaFoldDB" id="A0A422PEW7"/>
<dbReference type="InterPro" id="IPR039762">
    <property type="entry name" value="Nmd2/UPF2"/>
</dbReference>
<dbReference type="GO" id="GO:0000184">
    <property type="term" value="P:nuclear-transcribed mRNA catabolic process, nonsense-mediated decay"/>
    <property type="evidence" value="ECO:0007669"/>
    <property type="project" value="InterPro"/>
</dbReference>
<protein>
    <submittedName>
        <fullName evidence="2">ARM repeat-containing protein</fullName>
    </submittedName>
</protein>
<feature type="compositionally biased region" description="Low complexity" evidence="1">
    <location>
        <begin position="155"/>
        <end position="176"/>
    </location>
</feature>
<evidence type="ECO:0000256" key="1">
    <source>
        <dbReference type="SAM" id="MobiDB-lite"/>
    </source>
</evidence>
<dbReference type="OrthoDB" id="27832at2759"/>
<organism evidence="2 3">
    <name type="scientific">Trypanosoma conorhini</name>
    <dbReference type="NCBI Taxonomy" id="83891"/>
    <lineage>
        <taxon>Eukaryota</taxon>
        <taxon>Discoba</taxon>
        <taxon>Euglenozoa</taxon>
        <taxon>Kinetoplastea</taxon>
        <taxon>Metakinetoplastina</taxon>
        <taxon>Trypanosomatida</taxon>
        <taxon>Trypanosomatidae</taxon>
        <taxon>Trypanosoma</taxon>
    </lineage>
</organism>
<dbReference type="GeneID" id="40318850"/>
<dbReference type="GO" id="GO:0005737">
    <property type="term" value="C:cytoplasm"/>
    <property type="evidence" value="ECO:0007669"/>
    <property type="project" value="TreeGrafter"/>
</dbReference>
<dbReference type="PANTHER" id="PTHR12839:SF7">
    <property type="entry name" value="REGULATOR OF NONSENSE TRANSCRIPTS 2"/>
    <property type="match status" value="1"/>
</dbReference>
<feature type="region of interest" description="Disordered" evidence="1">
    <location>
        <begin position="155"/>
        <end position="182"/>
    </location>
</feature>
<reference evidence="2 3" key="1">
    <citation type="journal article" date="2018" name="BMC Genomics">
        <title>Genomic comparison of Trypanosoma conorhini and Trypanosoma rangeli to Trypanosoma cruzi strains of high and low virulence.</title>
        <authorList>
            <person name="Bradwell K.R."/>
            <person name="Koparde V.N."/>
            <person name="Matveyev A.V."/>
            <person name="Serrano M.G."/>
            <person name="Alves J.M."/>
            <person name="Parikh H."/>
            <person name="Huang B."/>
            <person name="Lee V."/>
            <person name="Espinosa-Alvarez O."/>
            <person name="Ortiz P.A."/>
            <person name="Costa-Martins A.G."/>
            <person name="Teixeira M.M."/>
            <person name="Buck G.A."/>
        </authorList>
    </citation>
    <scope>NUCLEOTIDE SEQUENCE [LARGE SCALE GENOMIC DNA]</scope>
    <source>
        <strain evidence="2 3">025E</strain>
    </source>
</reference>
<dbReference type="RefSeq" id="XP_029227748.1">
    <property type="nucleotide sequence ID" value="XM_029372140.1"/>
</dbReference>